<gene>
    <name evidence="8" type="ORF">ALO53_05003</name>
</gene>
<dbReference type="Gene3D" id="3.40.640.10">
    <property type="entry name" value="Type I PLP-dependent aspartate aminotransferase-like (Major domain)"/>
    <property type="match status" value="1"/>
</dbReference>
<evidence type="ECO:0000313" key="8">
    <source>
        <dbReference type="EMBL" id="KPX69620.1"/>
    </source>
</evidence>
<keyword evidence="5 6" id="KW-0663">Pyridoxal phosphate</keyword>
<keyword evidence="3 8" id="KW-0032">Aminotransferase</keyword>
<feature type="region of interest" description="Disordered" evidence="7">
    <location>
        <begin position="1"/>
        <end position="23"/>
    </location>
</feature>
<comment type="similarity">
    <text evidence="2 6">Belongs to the class-III pyridoxal-phosphate-dependent aminotransferase family.</text>
</comment>
<evidence type="ECO:0000256" key="3">
    <source>
        <dbReference type="ARBA" id="ARBA00022576"/>
    </source>
</evidence>
<dbReference type="PROSITE" id="PS00600">
    <property type="entry name" value="AA_TRANSFER_CLASS_3"/>
    <property type="match status" value="1"/>
</dbReference>
<dbReference type="GO" id="GO:0008483">
    <property type="term" value="F:transaminase activity"/>
    <property type="evidence" value="ECO:0007669"/>
    <property type="project" value="UniProtKB-KW"/>
</dbReference>
<dbReference type="PANTHER" id="PTHR43552:SF1">
    <property type="entry name" value="DIAMINOBUTYRATE--2-OXOGLUTARATE AMINOTRANSFERASE"/>
    <property type="match status" value="1"/>
</dbReference>
<dbReference type="PIRSF" id="PIRSF000521">
    <property type="entry name" value="Transaminase_4ab_Lys_Orn"/>
    <property type="match status" value="1"/>
</dbReference>
<dbReference type="FunFam" id="3.40.640.10:FF:000013">
    <property type="entry name" value="4-aminobutyrate aminotransferase"/>
    <property type="match status" value="1"/>
</dbReference>
<dbReference type="SUPFAM" id="SSF53383">
    <property type="entry name" value="PLP-dependent transferases"/>
    <property type="match status" value="1"/>
</dbReference>
<protein>
    <submittedName>
        <fullName evidence="8">Diaminobutyrate--2-oxoglutarate aminotransferase</fullName>
    </submittedName>
</protein>
<keyword evidence="4 8" id="KW-0808">Transferase</keyword>
<organism evidence="8 9">
    <name type="scientific">Pseudomonas amygdali pv. photiniae</name>
    <dbReference type="NCBI Taxonomy" id="251724"/>
    <lineage>
        <taxon>Bacteria</taxon>
        <taxon>Pseudomonadati</taxon>
        <taxon>Pseudomonadota</taxon>
        <taxon>Gammaproteobacteria</taxon>
        <taxon>Pseudomonadales</taxon>
        <taxon>Pseudomonadaceae</taxon>
        <taxon>Pseudomonas</taxon>
        <taxon>Pseudomonas amygdali</taxon>
    </lineage>
</organism>
<dbReference type="AlphaFoldDB" id="A0A0P9UEY0"/>
<evidence type="ECO:0000256" key="1">
    <source>
        <dbReference type="ARBA" id="ARBA00001933"/>
    </source>
</evidence>
<dbReference type="PATRIC" id="fig|251724.3.peg.3415"/>
<dbReference type="Pfam" id="PF00202">
    <property type="entry name" value="Aminotran_3"/>
    <property type="match status" value="1"/>
</dbReference>
<dbReference type="InterPro" id="IPR015421">
    <property type="entry name" value="PyrdxlP-dep_Trfase_major"/>
</dbReference>
<dbReference type="InterPro" id="IPR005814">
    <property type="entry name" value="Aminotrans_3"/>
</dbReference>
<comment type="cofactor">
    <cofactor evidence="1">
        <name>pyridoxal 5'-phosphate</name>
        <dbReference type="ChEBI" id="CHEBI:597326"/>
    </cofactor>
</comment>
<dbReference type="InterPro" id="IPR015422">
    <property type="entry name" value="PyrdxlP-dep_Trfase_small"/>
</dbReference>
<dbReference type="PANTHER" id="PTHR43552">
    <property type="entry name" value="DIAMINOBUTYRATE--2-OXOGLUTARATE AMINOTRANSFERASE"/>
    <property type="match status" value="1"/>
</dbReference>
<sequence>MNSIAATPSAARPTTGKTMNSKVDETPHLLRQRDQFVPRGIVTAHPLVIDRAQGSELWDVDGKRYLDFVGGIGVLNIGHNHPNVVAAIQAQLTKVTHACFQVASYQPYLDLAKRLSHLIAGQSGIDHKAVLFTSGAEAVENAVKIARAHTNRPAVISFRGGFHGRTLLGTTLTGMSQPYKQNFGPMAPEVFHTPYPNEFRGVTTEVALAALHELLATQVAPERVAAILIEPMQGDGGFLTAPVEFMKALRALTEQHGIVLIVDEIQSGFARTGKMFAFEHAGIIPDVVVMSKAIGGSLPLAVVVYRSWLDTWLPGAHAGTFRGNQMAMATGSAVMRYLQEHNICEHATAMGARLSRHLHALQRDFPQLGDIRGRGLMLGVELVDPAGTRDAQGHPPVFARLAPLVQRECLKRGLILELGGRHGSVVRFLPPLVITAEQVDEVAEIFGRALNAAVAQL</sequence>
<accession>A0A0P9UEY0</accession>
<dbReference type="InterPro" id="IPR049704">
    <property type="entry name" value="Aminotrans_3_PPA_site"/>
</dbReference>
<evidence type="ECO:0000256" key="6">
    <source>
        <dbReference type="RuleBase" id="RU003560"/>
    </source>
</evidence>
<dbReference type="InterPro" id="IPR015424">
    <property type="entry name" value="PyrdxlP-dep_Trfase"/>
</dbReference>
<evidence type="ECO:0000256" key="5">
    <source>
        <dbReference type="ARBA" id="ARBA00022898"/>
    </source>
</evidence>
<evidence type="ECO:0000256" key="7">
    <source>
        <dbReference type="SAM" id="MobiDB-lite"/>
    </source>
</evidence>
<evidence type="ECO:0000256" key="4">
    <source>
        <dbReference type="ARBA" id="ARBA00022679"/>
    </source>
</evidence>
<dbReference type="CDD" id="cd00610">
    <property type="entry name" value="OAT_like"/>
    <property type="match status" value="1"/>
</dbReference>
<comment type="caution">
    <text evidence="8">The sequence shown here is derived from an EMBL/GenBank/DDBJ whole genome shotgun (WGS) entry which is preliminary data.</text>
</comment>
<dbReference type="Proteomes" id="UP000050469">
    <property type="component" value="Unassembled WGS sequence"/>
</dbReference>
<evidence type="ECO:0000256" key="2">
    <source>
        <dbReference type="ARBA" id="ARBA00008954"/>
    </source>
</evidence>
<dbReference type="EMBL" id="LJQO01000313">
    <property type="protein sequence ID" value="KPX69620.1"/>
    <property type="molecule type" value="Genomic_DNA"/>
</dbReference>
<evidence type="ECO:0000313" key="9">
    <source>
        <dbReference type="Proteomes" id="UP000050469"/>
    </source>
</evidence>
<dbReference type="Gene3D" id="3.90.1150.10">
    <property type="entry name" value="Aspartate Aminotransferase, domain 1"/>
    <property type="match status" value="1"/>
</dbReference>
<reference evidence="8 9" key="1">
    <citation type="submission" date="2015-09" db="EMBL/GenBank/DDBJ databases">
        <title>Genome announcement of multiple Pseudomonas syringae strains.</title>
        <authorList>
            <person name="Thakur S."/>
            <person name="Wang P.W."/>
            <person name="Gong Y."/>
            <person name="Weir B.S."/>
            <person name="Guttman D.S."/>
        </authorList>
    </citation>
    <scope>NUCLEOTIDE SEQUENCE [LARGE SCALE GENOMIC DNA]</scope>
    <source>
        <strain evidence="8 9">ICMP7840</strain>
    </source>
</reference>
<dbReference type="GO" id="GO:0030170">
    <property type="term" value="F:pyridoxal phosphate binding"/>
    <property type="evidence" value="ECO:0007669"/>
    <property type="project" value="InterPro"/>
</dbReference>
<name>A0A0P9UEY0_PSEA0</name>
<proteinExistence type="inferred from homology"/>
<dbReference type="InterPro" id="IPR004637">
    <property type="entry name" value="Dat"/>
</dbReference>